<protein>
    <submittedName>
        <fullName evidence="2">Uncharacterized protein</fullName>
    </submittedName>
</protein>
<keyword evidence="1" id="KW-0472">Membrane</keyword>
<dbReference type="EMBL" id="CP092109">
    <property type="protein sequence ID" value="UWZ79196.1"/>
    <property type="molecule type" value="Genomic_DNA"/>
</dbReference>
<evidence type="ECO:0000313" key="3">
    <source>
        <dbReference type="Proteomes" id="UP001060414"/>
    </source>
</evidence>
<evidence type="ECO:0000256" key="1">
    <source>
        <dbReference type="SAM" id="Phobius"/>
    </source>
</evidence>
<keyword evidence="1" id="KW-0812">Transmembrane</keyword>
<name>A0ABY5ZKH4_9BACT</name>
<sequence length="309" mass="34278">MKTPWGGDPGLERILDEFSAELAALERGGTTDRDAECTAWLREARETIHGRILGFLPYNSYDRAWGLIHQIRHRLCRILNAEQLLMVELQIHANLDYIADAARREELHQELVSLERALAAREQSPETQNLSEQRRRLEQISRITAEARQSHWRKVNLLRMRLMVTTLFLAGFLFLSLFLVPRVLGEAGIGAGQVLAMIVFGALGGLVSALRSTEPLNARTSNYYLQRTLLGLRPVVGAAAGLLIYLIQLSGILTLLPDATHPGAVHLALAFTAGFSERFFIAQIEHLAKRGSGKTGDEEAESAKEGTGH</sequence>
<reference evidence="2" key="1">
    <citation type="journal article" date="2022" name="Environ. Microbiol.">
        <title>Geoalkalibacter halelectricus SAP #1 sp. nov. possessing extracellular electron transfer and mineral#reducing capabilities from a haloalkaline environment.</title>
        <authorList>
            <person name="Yadav S."/>
            <person name="Singh R."/>
            <person name="Sundharam S.S."/>
            <person name="Chaudhary S."/>
            <person name="Krishnamurthi S."/>
            <person name="Patil S.A."/>
        </authorList>
    </citation>
    <scope>NUCLEOTIDE SEQUENCE</scope>
    <source>
        <strain evidence="2">SAP-1</strain>
    </source>
</reference>
<dbReference type="RefSeq" id="WP_260747553.1">
    <property type="nucleotide sequence ID" value="NZ_CP092109.1"/>
</dbReference>
<feature type="transmembrane region" description="Helical" evidence="1">
    <location>
        <begin position="162"/>
        <end position="184"/>
    </location>
</feature>
<dbReference type="Proteomes" id="UP001060414">
    <property type="component" value="Chromosome"/>
</dbReference>
<gene>
    <name evidence="2" type="ORF">L9S41_16160</name>
</gene>
<feature type="transmembrane region" description="Helical" evidence="1">
    <location>
        <begin position="263"/>
        <end position="281"/>
    </location>
</feature>
<keyword evidence="3" id="KW-1185">Reference proteome</keyword>
<keyword evidence="1" id="KW-1133">Transmembrane helix</keyword>
<accession>A0ABY5ZKH4</accession>
<feature type="transmembrane region" description="Helical" evidence="1">
    <location>
        <begin position="231"/>
        <end position="257"/>
    </location>
</feature>
<feature type="transmembrane region" description="Helical" evidence="1">
    <location>
        <begin position="190"/>
        <end position="210"/>
    </location>
</feature>
<evidence type="ECO:0000313" key="2">
    <source>
        <dbReference type="EMBL" id="UWZ79196.1"/>
    </source>
</evidence>
<proteinExistence type="predicted"/>
<organism evidence="2 3">
    <name type="scientific">Geoalkalibacter halelectricus</name>
    <dbReference type="NCBI Taxonomy" id="2847045"/>
    <lineage>
        <taxon>Bacteria</taxon>
        <taxon>Pseudomonadati</taxon>
        <taxon>Thermodesulfobacteriota</taxon>
        <taxon>Desulfuromonadia</taxon>
        <taxon>Desulfuromonadales</taxon>
        <taxon>Geoalkalibacteraceae</taxon>
        <taxon>Geoalkalibacter</taxon>
    </lineage>
</organism>